<protein>
    <submittedName>
        <fullName evidence="1">Uncharacterized protein</fullName>
    </submittedName>
</protein>
<name>A0A9P5N7Z3_9AGAM</name>
<dbReference type="Proteomes" id="UP000759537">
    <property type="component" value="Unassembled WGS sequence"/>
</dbReference>
<accession>A0A9P5N7Z3</accession>
<evidence type="ECO:0000313" key="2">
    <source>
        <dbReference type="Proteomes" id="UP000759537"/>
    </source>
</evidence>
<sequence>MCKLYAALSHPSSEEEERLRTSGTYERVDVHPRPRAAFLAISPPIMIAHPPRSFRCRSHSASCSSATAAASINARCSAAFCAAAAATMIAAVSAFERSKRARCAACLISLARRIHGSCWSLRGGCRCELWLNGLMGSPWMGSLAARWTRPRRNHPAWSALPGDLRALRWR</sequence>
<proteinExistence type="predicted"/>
<gene>
    <name evidence="1" type="ORF">DFH94DRAFT_27378</name>
</gene>
<dbReference type="EMBL" id="WHVB01000001">
    <property type="protein sequence ID" value="KAF8487439.1"/>
    <property type="molecule type" value="Genomic_DNA"/>
</dbReference>
<dbReference type="AlphaFoldDB" id="A0A9P5N7Z3"/>
<organism evidence="1 2">
    <name type="scientific">Russula ochroleuca</name>
    <dbReference type="NCBI Taxonomy" id="152965"/>
    <lineage>
        <taxon>Eukaryota</taxon>
        <taxon>Fungi</taxon>
        <taxon>Dikarya</taxon>
        <taxon>Basidiomycota</taxon>
        <taxon>Agaricomycotina</taxon>
        <taxon>Agaricomycetes</taxon>
        <taxon>Russulales</taxon>
        <taxon>Russulaceae</taxon>
        <taxon>Russula</taxon>
    </lineage>
</organism>
<comment type="caution">
    <text evidence="1">The sequence shown here is derived from an EMBL/GenBank/DDBJ whole genome shotgun (WGS) entry which is preliminary data.</text>
</comment>
<reference evidence="1" key="2">
    <citation type="journal article" date="2020" name="Nat. Commun.">
        <title>Large-scale genome sequencing of mycorrhizal fungi provides insights into the early evolution of symbiotic traits.</title>
        <authorList>
            <person name="Miyauchi S."/>
            <person name="Kiss E."/>
            <person name="Kuo A."/>
            <person name="Drula E."/>
            <person name="Kohler A."/>
            <person name="Sanchez-Garcia M."/>
            <person name="Morin E."/>
            <person name="Andreopoulos B."/>
            <person name="Barry K.W."/>
            <person name="Bonito G."/>
            <person name="Buee M."/>
            <person name="Carver A."/>
            <person name="Chen C."/>
            <person name="Cichocki N."/>
            <person name="Clum A."/>
            <person name="Culley D."/>
            <person name="Crous P.W."/>
            <person name="Fauchery L."/>
            <person name="Girlanda M."/>
            <person name="Hayes R.D."/>
            <person name="Keri Z."/>
            <person name="LaButti K."/>
            <person name="Lipzen A."/>
            <person name="Lombard V."/>
            <person name="Magnuson J."/>
            <person name="Maillard F."/>
            <person name="Murat C."/>
            <person name="Nolan M."/>
            <person name="Ohm R.A."/>
            <person name="Pangilinan J."/>
            <person name="Pereira M.F."/>
            <person name="Perotto S."/>
            <person name="Peter M."/>
            <person name="Pfister S."/>
            <person name="Riley R."/>
            <person name="Sitrit Y."/>
            <person name="Stielow J.B."/>
            <person name="Szollosi G."/>
            <person name="Zifcakova L."/>
            <person name="Stursova M."/>
            <person name="Spatafora J.W."/>
            <person name="Tedersoo L."/>
            <person name="Vaario L.M."/>
            <person name="Yamada A."/>
            <person name="Yan M."/>
            <person name="Wang P."/>
            <person name="Xu J."/>
            <person name="Bruns T."/>
            <person name="Baldrian P."/>
            <person name="Vilgalys R."/>
            <person name="Dunand C."/>
            <person name="Henrissat B."/>
            <person name="Grigoriev I.V."/>
            <person name="Hibbett D."/>
            <person name="Nagy L.G."/>
            <person name="Martin F.M."/>
        </authorList>
    </citation>
    <scope>NUCLEOTIDE SEQUENCE</scope>
    <source>
        <strain evidence="1">Prilba</strain>
    </source>
</reference>
<evidence type="ECO:0000313" key="1">
    <source>
        <dbReference type="EMBL" id="KAF8487439.1"/>
    </source>
</evidence>
<keyword evidence="2" id="KW-1185">Reference proteome</keyword>
<reference evidence="1" key="1">
    <citation type="submission" date="2019-10" db="EMBL/GenBank/DDBJ databases">
        <authorList>
            <consortium name="DOE Joint Genome Institute"/>
            <person name="Kuo A."/>
            <person name="Miyauchi S."/>
            <person name="Kiss E."/>
            <person name="Drula E."/>
            <person name="Kohler A."/>
            <person name="Sanchez-Garcia M."/>
            <person name="Andreopoulos B."/>
            <person name="Barry K.W."/>
            <person name="Bonito G."/>
            <person name="Buee M."/>
            <person name="Carver A."/>
            <person name="Chen C."/>
            <person name="Cichocki N."/>
            <person name="Clum A."/>
            <person name="Culley D."/>
            <person name="Crous P.W."/>
            <person name="Fauchery L."/>
            <person name="Girlanda M."/>
            <person name="Hayes R."/>
            <person name="Keri Z."/>
            <person name="LaButti K."/>
            <person name="Lipzen A."/>
            <person name="Lombard V."/>
            <person name="Magnuson J."/>
            <person name="Maillard F."/>
            <person name="Morin E."/>
            <person name="Murat C."/>
            <person name="Nolan M."/>
            <person name="Ohm R."/>
            <person name="Pangilinan J."/>
            <person name="Pereira M."/>
            <person name="Perotto S."/>
            <person name="Peter M."/>
            <person name="Riley R."/>
            <person name="Sitrit Y."/>
            <person name="Stielow B."/>
            <person name="Szollosi G."/>
            <person name="Zifcakova L."/>
            <person name="Stursova M."/>
            <person name="Spatafora J.W."/>
            <person name="Tedersoo L."/>
            <person name="Vaario L.-M."/>
            <person name="Yamada A."/>
            <person name="Yan M."/>
            <person name="Wang P."/>
            <person name="Xu J."/>
            <person name="Bruns T."/>
            <person name="Baldrian P."/>
            <person name="Vilgalys R."/>
            <person name="Henrissat B."/>
            <person name="Grigoriev I.V."/>
            <person name="Hibbett D."/>
            <person name="Nagy L.G."/>
            <person name="Martin F.M."/>
        </authorList>
    </citation>
    <scope>NUCLEOTIDE SEQUENCE</scope>
    <source>
        <strain evidence="1">Prilba</strain>
    </source>
</reference>